<keyword evidence="1" id="KW-0812">Transmembrane</keyword>
<dbReference type="InterPro" id="IPR050828">
    <property type="entry name" value="C-type_lectin/matrix_domain"/>
</dbReference>
<keyword evidence="2" id="KW-1185">Reference proteome</keyword>
<dbReference type="Gene3D" id="3.10.100.10">
    <property type="entry name" value="Mannose-Binding Protein A, subunit A"/>
    <property type="match status" value="1"/>
</dbReference>
<sequence>MCFYLNHSWARRLLWLSSLRMGGKMHDTNDVEKDVVPTELLANSDYRLSKKCSSIRVQSANRYTMQPFYSSIRIATLVIAVCIVIVLITLLATGAKFHQKSSECLEPACPDNWIGFQRKCFYFSDDTKNWTFSKRFCESQDADLAQVETLQELFSYQRRRRMCLFE</sequence>
<keyword evidence="1" id="KW-1133">Transmembrane helix</keyword>
<keyword evidence="1" id="KW-0472">Membrane</keyword>
<feature type="transmembrane region" description="Helical" evidence="1">
    <location>
        <begin position="72"/>
        <end position="92"/>
    </location>
</feature>
<protein>
    <submittedName>
        <fullName evidence="3">C-type lectin domain family 2 member D-like isoform X2</fullName>
    </submittedName>
</protein>
<dbReference type="SUPFAM" id="SSF56436">
    <property type="entry name" value="C-type lectin-like"/>
    <property type="match status" value="1"/>
</dbReference>
<dbReference type="OrthoDB" id="9906043at2759"/>
<dbReference type="PANTHER" id="PTHR45710">
    <property type="entry name" value="C-TYPE LECTIN DOMAIN-CONTAINING PROTEIN 180"/>
    <property type="match status" value="1"/>
</dbReference>
<dbReference type="GeneID" id="109377198"/>
<dbReference type="Proteomes" id="UP000694851">
    <property type="component" value="Unplaced"/>
</dbReference>
<dbReference type="RefSeq" id="XP_019489012.1">
    <property type="nucleotide sequence ID" value="XM_019633467.1"/>
</dbReference>
<name>A0A8B7QLG3_HIPAR</name>
<evidence type="ECO:0000256" key="1">
    <source>
        <dbReference type="SAM" id="Phobius"/>
    </source>
</evidence>
<dbReference type="InterPro" id="IPR016186">
    <property type="entry name" value="C-type_lectin-like/link_sf"/>
</dbReference>
<reference evidence="3" key="1">
    <citation type="submission" date="2025-08" db="UniProtKB">
        <authorList>
            <consortium name="RefSeq"/>
        </authorList>
    </citation>
    <scope>IDENTIFICATION</scope>
    <source>
        <tissue evidence="3">Muscle</tissue>
    </source>
</reference>
<dbReference type="InterPro" id="IPR016187">
    <property type="entry name" value="CTDL_fold"/>
</dbReference>
<dbReference type="GO" id="GO:0009897">
    <property type="term" value="C:external side of plasma membrane"/>
    <property type="evidence" value="ECO:0007669"/>
    <property type="project" value="TreeGrafter"/>
</dbReference>
<evidence type="ECO:0000313" key="3">
    <source>
        <dbReference type="RefSeq" id="XP_019489012.1"/>
    </source>
</evidence>
<dbReference type="PANTHER" id="PTHR45710:SF35">
    <property type="entry name" value="C-TYPE LECTIN DOMAIN FAMILY 2 MEMBER D"/>
    <property type="match status" value="1"/>
</dbReference>
<organism evidence="2 3">
    <name type="scientific">Hipposideros armiger</name>
    <name type="common">Great Himalayan leaf-nosed bat</name>
    <dbReference type="NCBI Taxonomy" id="186990"/>
    <lineage>
        <taxon>Eukaryota</taxon>
        <taxon>Metazoa</taxon>
        <taxon>Chordata</taxon>
        <taxon>Craniata</taxon>
        <taxon>Vertebrata</taxon>
        <taxon>Euteleostomi</taxon>
        <taxon>Mammalia</taxon>
        <taxon>Eutheria</taxon>
        <taxon>Laurasiatheria</taxon>
        <taxon>Chiroptera</taxon>
        <taxon>Yinpterochiroptera</taxon>
        <taxon>Rhinolophoidea</taxon>
        <taxon>Hipposideridae</taxon>
        <taxon>Hipposideros</taxon>
    </lineage>
</organism>
<dbReference type="AlphaFoldDB" id="A0A8B7QLG3"/>
<evidence type="ECO:0000313" key="2">
    <source>
        <dbReference type="Proteomes" id="UP000694851"/>
    </source>
</evidence>
<accession>A0A8B7QLG3</accession>
<proteinExistence type="predicted"/>
<gene>
    <name evidence="3" type="primary">LOC109377198</name>
</gene>